<dbReference type="Proteomes" id="UP001438707">
    <property type="component" value="Unassembled WGS sequence"/>
</dbReference>
<dbReference type="AlphaFoldDB" id="A0AAW1RC04"/>
<protein>
    <submittedName>
        <fullName evidence="2">Uncharacterized protein</fullName>
    </submittedName>
</protein>
<gene>
    <name evidence="2" type="ORF">WJX74_009183</name>
</gene>
<keyword evidence="3" id="KW-1185">Reference proteome</keyword>
<organism evidence="2 3">
    <name type="scientific">Apatococcus lobatus</name>
    <dbReference type="NCBI Taxonomy" id="904363"/>
    <lineage>
        <taxon>Eukaryota</taxon>
        <taxon>Viridiplantae</taxon>
        <taxon>Chlorophyta</taxon>
        <taxon>core chlorophytes</taxon>
        <taxon>Trebouxiophyceae</taxon>
        <taxon>Chlorellales</taxon>
        <taxon>Chlorellaceae</taxon>
        <taxon>Apatococcus</taxon>
    </lineage>
</organism>
<proteinExistence type="predicted"/>
<evidence type="ECO:0000313" key="3">
    <source>
        <dbReference type="Proteomes" id="UP001438707"/>
    </source>
</evidence>
<comment type="caution">
    <text evidence="2">The sequence shown here is derived from an EMBL/GenBank/DDBJ whole genome shotgun (WGS) entry which is preliminary data.</text>
</comment>
<evidence type="ECO:0000256" key="1">
    <source>
        <dbReference type="SAM" id="MobiDB-lite"/>
    </source>
</evidence>
<dbReference type="EMBL" id="JALJOS010000015">
    <property type="protein sequence ID" value="KAK9830831.1"/>
    <property type="molecule type" value="Genomic_DNA"/>
</dbReference>
<accession>A0AAW1RC04</accession>
<name>A0AAW1RC04_9CHLO</name>
<sequence>MDPEDRVRLYVANPTDYTGKRVIEWYKQCGDDGVLVQASLIRRMLQAEARHVQWQAAARQPSTSTAHQAAFEPAYTALLANPQGGKSTAQSLCSAFSKSVLGHVVVHISTQQLMAHEFTKKASANMEPKSLEVDEVKLVEKKKFERKAAHCSHILVTACTPARLTQVAAVLSNHQLWCSQEGHDYKVLIDIDEADRLVSNNSDTGCKKLLSVIMGQEPISLASAGRKTPQWNAFSQFDGIRLPSPTHVLLTTATDHDMMVWLESNEDIRVKRLQLPMHPDYVGLPGDFELLANVLVSEVDLWTAKVDPRIFDLYDDAMGLQHSMVLNVTNHRVTGDASIYDTDSFISDRYPSMAVVVIAGPDIMVHGPGDSQSGGQYEHFAEDRLGEALLAAHNMAGSAPLHILLSPAKTMRALSLLVVEDGSIRRRITHGLFKVGPGYAAVEIIQAKGRMCGNGKGWLRAHGVQKLKVMGVHGDFVDFVNAPAYRDEVTERLADGLSVKEAYCGTAANRLPSSTHQGVGAQEYGGRARPLLSGRPRSLYHFKDGSASAFAKKFRKQKPRTHPLHTPPAAAAQGPIVGTPPTGMWVTPNGRKLSRQGRPFRGLQLMYTCSPQGEEVSLATLHQRDPALMAGADKGGNRAIFHSLRDHKLMHPPQRRGYYQLTSLALDACRAEMG</sequence>
<reference evidence="2 3" key="1">
    <citation type="journal article" date="2024" name="Nat. Commun.">
        <title>Phylogenomics reveals the evolutionary origins of lichenization in chlorophyte algae.</title>
        <authorList>
            <person name="Puginier C."/>
            <person name="Libourel C."/>
            <person name="Otte J."/>
            <person name="Skaloud P."/>
            <person name="Haon M."/>
            <person name="Grisel S."/>
            <person name="Petersen M."/>
            <person name="Berrin J.G."/>
            <person name="Delaux P.M."/>
            <person name="Dal Grande F."/>
            <person name="Keller J."/>
        </authorList>
    </citation>
    <scope>NUCLEOTIDE SEQUENCE [LARGE SCALE GENOMIC DNA]</scope>
    <source>
        <strain evidence="2 3">SAG 2145</strain>
    </source>
</reference>
<evidence type="ECO:0000313" key="2">
    <source>
        <dbReference type="EMBL" id="KAK9830831.1"/>
    </source>
</evidence>
<feature type="region of interest" description="Disordered" evidence="1">
    <location>
        <begin position="558"/>
        <end position="584"/>
    </location>
</feature>